<dbReference type="InterPro" id="IPR038468">
    <property type="entry name" value="MmpS_C"/>
</dbReference>
<dbReference type="Pfam" id="PF00069">
    <property type="entry name" value="Pkinase"/>
    <property type="match status" value="1"/>
</dbReference>
<dbReference type="EC" id="2.7.11.1" evidence="7"/>
<feature type="domain" description="Protein kinase" evidence="6">
    <location>
        <begin position="16"/>
        <end position="275"/>
    </location>
</feature>
<protein>
    <submittedName>
        <fullName evidence="7">Serine/threonine-protein kinase</fullName>
        <ecNumber evidence="7">2.7.11.1</ecNumber>
    </submittedName>
</protein>
<dbReference type="GO" id="GO:0004674">
    <property type="term" value="F:protein serine/threonine kinase activity"/>
    <property type="evidence" value="ECO:0007669"/>
    <property type="project" value="UniProtKB-EC"/>
</dbReference>
<dbReference type="PANTHER" id="PTHR43289">
    <property type="entry name" value="MITOGEN-ACTIVATED PROTEIN KINASE KINASE KINASE 20-RELATED"/>
    <property type="match status" value="1"/>
</dbReference>
<sequence length="507" mass="51794">MIEALRAGDPAQAGPYRLLGRLAAGGMGQVYVGRSRGGRVVAVKVIHPGLAGGDEFRVRFAREVEAARLVGGYHTAEVVDADAYADRPWMATAYVPGPSLHDAVARNGVLDAEAVRALGAGLVGGLEAIHAAGLVHRDLKPANVLLTADGPRVIDFGIARAVDATSVTTSGDVLGTAAYMSPEQVRGREAEPPSDVFALGCVLFFAATGRSPFGGGPTEAIVYRVVHEDADLGAVPPELRGLVGDCLAKDAADRPTTAEVLDGLRPASGAVAPWRLPSGVGPMVAERARELGELQAREVPADTEVVRAPVPEGVRDDVGPAPGESSGGGGRAGEEGASAGAGRRPGRRWIAAAATGAAVVTAGVWWTVAQSGVPADAMESGTYSLSGERLGSGPVDAPHSVELQITTPRPGEVVTVTYNALVVDSDDGGTQQGQQGNGKGFKVVTPWTGTLPVDSQLQTLALTAQGDVEDITCRIALDGAPAAEGTESYTSTCGVPVDMSTVLDGLF</sequence>
<evidence type="ECO:0000313" key="8">
    <source>
        <dbReference type="Proteomes" id="UP001611580"/>
    </source>
</evidence>
<keyword evidence="8" id="KW-1185">Reference proteome</keyword>
<keyword evidence="3 7" id="KW-0418">Kinase</keyword>
<reference evidence="7 8" key="1">
    <citation type="submission" date="2024-10" db="EMBL/GenBank/DDBJ databases">
        <title>The Natural Products Discovery Center: Release of the First 8490 Sequenced Strains for Exploring Actinobacteria Biosynthetic Diversity.</title>
        <authorList>
            <person name="Kalkreuter E."/>
            <person name="Kautsar S.A."/>
            <person name="Yang D."/>
            <person name="Bader C.D."/>
            <person name="Teijaro C.N."/>
            <person name="Fluegel L."/>
            <person name="Davis C.M."/>
            <person name="Simpson J.R."/>
            <person name="Lauterbach L."/>
            <person name="Steele A.D."/>
            <person name="Gui C."/>
            <person name="Meng S."/>
            <person name="Li G."/>
            <person name="Viehrig K."/>
            <person name="Ye F."/>
            <person name="Su P."/>
            <person name="Kiefer A.F."/>
            <person name="Nichols A."/>
            <person name="Cepeda A.J."/>
            <person name="Yan W."/>
            <person name="Fan B."/>
            <person name="Jiang Y."/>
            <person name="Adhikari A."/>
            <person name="Zheng C.-J."/>
            <person name="Schuster L."/>
            <person name="Cowan T.M."/>
            <person name="Smanski M.J."/>
            <person name="Chevrette M.G."/>
            <person name="De Carvalho L.P.S."/>
            <person name="Shen B."/>
        </authorList>
    </citation>
    <scope>NUCLEOTIDE SEQUENCE [LARGE SCALE GENOMIC DNA]</scope>
    <source>
        <strain evidence="7 8">NPDC019481</strain>
    </source>
</reference>
<dbReference type="InterPro" id="IPR008271">
    <property type="entry name" value="Ser/Thr_kinase_AS"/>
</dbReference>
<evidence type="ECO:0000313" key="7">
    <source>
        <dbReference type="EMBL" id="MFI2487430.1"/>
    </source>
</evidence>
<evidence type="ECO:0000256" key="1">
    <source>
        <dbReference type="ARBA" id="ARBA00022679"/>
    </source>
</evidence>
<dbReference type="Proteomes" id="UP001611580">
    <property type="component" value="Unassembled WGS sequence"/>
</dbReference>
<evidence type="ECO:0000256" key="3">
    <source>
        <dbReference type="ARBA" id="ARBA00022777"/>
    </source>
</evidence>
<evidence type="ECO:0000259" key="6">
    <source>
        <dbReference type="PROSITE" id="PS50011"/>
    </source>
</evidence>
<evidence type="ECO:0000256" key="2">
    <source>
        <dbReference type="ARBA" id="ARBA00022741"/>
    </source>
</evidence>
<evidence type="ECO:0000256" key="4">
    <source>
        <dbReference type="ARBA" id="ARBA00022840"/>
    </source>
</evidence>
<dbReference type="RefSeq" id="WP_397404138.1">
    <property type="nucleotide sequence ID" value="NZ_JBIRYI010000006.1"/>
</dbReference>
<organism evidence="7 8">
    <name type="scientific">Promicromonospora kroppenstedtii</name>
    <dbReference type="NCBI Taxonomy" id="440482"/>
    <lineage>
        <taxon>Bacteria</taxon>
        <taxon>Bacillati</taxon>
        <taxon>Actinomycetota</taxon>
        <taxon>Actinomycetes</taxon>
        <taxon>Micrococcales</taxon>
        <taxon>Promicromonosporaceae</taxon>
        <taxon>Promicromonospora</taxon>
    </lineage>
</organism>
<evidence type="ECO:0000256" key="5">
    <source>
        <dbReference type="SAM" id="MobiDB-lite"/>
    </source>
</evidence>
<comment type="caution">
    <text evidence="7">The sequence shown here is derived from an EMBL/GenBank/DDBJ whole genome shotgun (WGS) entry which is preliminary data.</text>
</comment>
<dbReference type="InterPro" id="IPR000719">
    <property type="entry name" value="Prot_kinase_dom"/>
</dbReference>
<dbReference type="PROSITE" id="PS50011">
    <property type="entry name" value="PROTEIN_KINASE_DOM"/>
    <property type="match status" value="1"/>
</dbReference>
<dbReference type="SMART" id="SM00220">
    <property type="entry name" value="S_TKc"/>
    <property type="match status" value="1"/>
</dbReference>
<dbReference type="PANTHER" id="PTHR43289:SF34">
    <property type="entry name" value="SERINE_THREONINE-PROTEIN KINASE YBDM-RELATED"/>
    <property type="match status" value="1"/>
</dbReference>
<dbReference type="EMBL" id="JBIRYI010000006">
    <property type="protein sequence ID" value="MFI2487430.1"/>
    <property type="molecule type" value="Genomic_DNA"/>
</dbReference>
<name>A0ABW7XJU5_9MICO</name>
<keyword evidence="2" id="KW-0547">Nucleotide-binding</keyword>
<dbReference type="CDD" id="cd14014">
    <property type="entry name" value="STKc_PknB_like"/>
    <property type="match status" value="1"/>
</dbReference>
<keyword evidence="4" id="KW-0067">ATP-binding</keyword>
<feature type="region of interest" description="Disordered" evidence="5">
    <location>
        <begin position="311"/>
        <end position="344"/>
    </location>
</feature>
<dbReference type="Gene3D" id="3.30.200.20">
    <property type="entry name" value="Phosphorylase Kinase, domain 1"/>
    <property type="match status" value="1"/>
</dbReference>
<dbReference type="Gene3D" id="1.10.510.10">
    <property type="entry name" value="Transferase(Phosphotransferase) domain 1"/>
    <property type="match status" value="1"/>
</dbReference>
<dbReference type="InterPro" id="IPR011009">
    <property type="entry name" value="Kinase-like_dom_sf"/>
</dbReference>
<accession>A0ABW7XJU5</accession>
<gene>
    <name evidence="7" type="ORF">ACH47X_11005</name>
</gene>
<keyword evidence="1 7" id="KW-0808">Transferase</keyword>
<dbReference type="PROSITE" id="PS00108">
    <property type="entry name" value="PROTEIN_KINASE_ST"/>
    <property type="match status" value="1"/>
</dbReference>
<proteinExistence type="predicted"/>
<dbReference type="Gene3D" id="2.60.40.2880">
    <property type="entry name" value="MmpS1-5, C-terminal soluble domain"/>
    <property type="match status" value="1"/>
</dbReference>
<dbReference type="SUPFAM" id="SSF56112">
    <property type="entry name" value="Protein kinase-like (PK-like)"/>
    <property type="match status" value="1"/>
</dbReference>